<dbReference type="Proteomes" id="UP000196082">
    <property type="component" value="Unassembled WGS sequence"/>
</dbReference>
<dbReference type="Pfam" id="PF10832">
    <property type="entry name" value="YhfG"/>
    <property type="match status" value="1"/>
</dbReference>
<protein>
    <submittedName>
        <fullName evidence="1">DUF2559 domain-containing protein</fullName>
    </submittedName>
</protein>
<proteinExistence type="predicted"/>
<organism evidence="1 2">
    <name type="scientific">Pseudomonas putida</name>
    <name type="common">Arthrobacter siderocapsulatus</name>
    <dbReference type="NCBI Taxonomy" id="303"/>
    <lineage>
        <taxon>Bacteria</taxon>
        <taxon>Pseudomonadati</taxon>
        <taxon>Pseudomonadota</taxon>
        <taxon>Gammaproteobacteria</taxon>
        <taxon>Pseudomonadales</taxon>
        <taxon>Pseudomonadaceae</taxon>
        <taxon>Pseudomonas</taxon>
    </lineage>
</organism>
<name>A0A1Y3LLI6_PSEPU</name>
<comment type="caution">
    <text evidence="1">The sequence shown here is derived from an EMBL/GenBank/DDBJ whole genome shotgun (WGS) entry which is preliminary data.</text>
</comment>
<gene>
    <name evidence="1" type="ORF">B8W72_00475</name>
</gene>
<accession>A0A1Y3LLI6</accession>
<dbReference type="RefSeq" id="WP_086974169.1">
    <property type="nucleotide sequence ID" value="NZ_JAJSRK010000016.1"/>
</dbReference>
<evidence type="ECO:0000313" key="2">
    <source>
        <dbReference type="Proteomes" id="UP000196082"/>
    </source>
</evidence>
<sequence length="56" mass="6175">MAPISLQAKKAHAASKRRSNYMASLRLEGFTTSAEDAEKPLPAKKDVLRAFLKRSS</sequence>
<dbReference type="InterPro" id="IPR022541">
    <property type="entry name" value="YhfG"/>
</dbReference>
<dbReference type="EMBL" id="NFSB01000034">
    <property type="protein sequence ID" value="OUM39059.1"/>
    <property type="molecule type" value="Genomic_DNA"/>
</dbReference>
<reference evidence="1 2" key="1">
    <citation type="submission" date="2017-05" db="EMBL/GenBank/DDBJ databases">
        <title>Whole genome sequence of Pseudomonas putida isolate 1312 commercialized as a biostimulant.</title>
        <authorList>
            <person name="Crovadore J."/>
            <person name="Blanc P."/>
            <person name="Chablais R."/>
            <person name="Cochard B."/>
            <person name="Grizard D."/>
            <person name="Lefort F."/>
        </authorList>
    </citation>
    <scope>NUCLEOTIDE SEQUENCE [LARGE SCALE GENOMIC DNA]</scope>
    <source>
        <strain evidence="1 2">1312</strain>
    </source>
</reference>
<dbReference type="AlphaFoldDB" id="A0A1Y3LLI6"/>
<evidence type="ECO:0000313" key="1">
    <source>
        <dbReference type="EMBL" id="OUM39059.1"/>
    </source>
</evidence>